<dbReference type="STRING" id="1834181.A5880_001416"/>
<dbReference type="RefSeq" id="WP_086330368.1">
    <property type="nucleotide sequence ID" value="NZ_NGLE02000001.1"/>
</dbReference>
<name>A0A242CDY2_9ENTE</name>
<gene>
    <name evidence="3" type="ORF">A5880_001416</name>
    <name evidence="2" type="ORF">A5880_001495</name>
</gene>
<evidence type="ECO:0000256" key="1">
    <source>
        <dbReference type="SAM" id="Phobius"/>
    </source>
</evidence>
<keyword evidence="1" id="KW-0812">Transmembrane</keyword>
<keyword evidence="1" id="KW-0472">Membrane</keyword>
<organism evidence="3">
    <name type="scientific">Candidatus Enterococcus mansonii</name>
    <dbReference type="NCBI Taxonomy" id="1834181"/>
    <lineage>
        <taxon>Bacteria</taxon>
        <taxon>Bacillati</taxon>
        <taxon>Bacillota</taxon>
        <taxon>Bacilli</taxon>
        <taxon>Lactobacillales</taxon>
        <taxon>Enterococcaceae</taxon>
        <taxon>Enterococcus</taxon>
    </lineage>
</organism>
<reference evidence="2 4" key="2">
    <citation type="submission" date="2018-07" db="EMBL/GenBank/DDBJ databases">
        <title>The Genome Sequence of Enterococcus sp. DIV0659b.</title>
        <authorList>
            <consortium name="The Broad Institute Genomics Platform"/>
            <consortium name="The Broad Institute Genomic Center for Infectious Diseases"/>
            <person name="Earl A."/>
            <person name="Manson A."/>
            <person name="Schwartman J."/>
            <person name="Gilmore M."/>
            <person name="Abouelleil A."/>
            <person name="Cao P."/>
            <person name="Chapman S."/>
            <person name="Cusick C."/>
            <person name="Shea T."/>
            <person name="Young S."/>
            <person name="Neafsey D."/>
            <person name="Nusbaum C."/>
            <person name="Birren B."/>
        </authorList>
    </citation>
    <scope>NUCLEOTIDE SEQUENCE [LARGE SCALE GENOMIC DNA]</scope>
    <source>
        <strain evidence="2 4">4G2_DIV0659</strain>
    </source>
</reference>
<protein>
    <submittedName>
        <fullName evidence="3">Uncharacterized protein</fullName>
    </submittedName>
</protein>
<dbReference type="AlphaFoldDB" id="A0A242CDY2"/>
<reference evidence="3" key="1">
    <citation type="submission" date="2017-05" db="EMBL/GenBank/DDBJ databases">
        <title>The Genome Sequence of Enterococcus sp. 4G2_DIV0659.</title>
        <authorList>
            <consortium name="The Broad Institute Genomics Platform"/>
            <consortium name="The Broad Institute Genomic Center for Infectious Diseases"/>
            <person name="Earl A."/>
            <person name="Manson A."/>
            <person name="Schwartman J."/>
            <person name="Gilmore M."/>
            <person name="Abouelleil A."/>
            <person name="Cao P."/>
            <person name="Chapman S."/>
            <person name="Cusick C."/>
            <person name="Shea T."/>
            <person name="Young S."/>
            <person name="Neafsey D."/>
            <person name="Nusbaum C."/>
            <person name="Birren B."/>
        </authorList>
    </citation>
    <scope>NUCLEOTIDE SEQUENCE [LARGE SCALE GENOMIC DNA]</scope>
    <source>
        <strain evidence="3">4G2_DIV0659</strain>
    </source>
</reference>
<evidence type="ECO:0000313" key="4">
    <source>
        <dbReference type="Proteomes" id="UP000195139"/>
    </source>
</evidence>
<sequence length="180" mass="21049">MTKELKTVEGELLNISLNKKKIVQGWLLLITTNEEEYLIQQNFLLAGFKQYTFNRKIYKSNKSLKEFAISGEEVINQAKQESEKNYLGIAIAIPIGALLRNILPVEWLWGKSNLPINFLTGMFNLSYFWLVLMLSFYLISYYRKKRFESNLKKIGGDLVRIGEGYAKSPLRITQKILKWW</sequence>
<proteinExistence type="predicted"/>
<keyword evidence="1" id="KW-1133">Transmembrane helix</keyword>
<feature type="transmembrane region" description="Helical" evidence="1">
    <location>
        <begin position="123"/>
        <end position="142"/>
    </location>
</feature>
<dbReference type="Proteomes" id="UP000195139">
    <property type="component" value="Unassembled WGS sequence"/>
</dbReference>
<accession>A0A242CDY2</accession>
<dbReference type="OrthoDB" id="2194052at2"/>
<dbReference type="EMBL" id="NGLE01000002">
    <property type="protein sequence ID" value="OTO08416.1"/>
    <property type="molecule type" value="Genomic_DNA"/>
</dbReference>
<comment type="caution">
    <text evidence="3">The sequence shown here is derived from an EMBL/GenBank/DDBJ whole genome shotgun (WGS) entry which is preliminary data.</text>
</comment>
<dbReference type="EMBL" id="NGLE02000001">
    <property type="protein sequence ID" value="MEI5993937.1"/>
    <property type="molecule type" value="Genomic_DNA"/>
</dbReference>
<keyword evidence="4" id="KW-1185">Reference proteome</keyword>
<evidence type="ECO:0000313" key="2">
    <source>
        <dbReference type="EMBL" id="MEI5993937.1"/>
    </source>
</evidence>
<feature type="transmembrane region" description="Helical" evidence="1">
    <location>
        <begin position="86"/>
        <end position="103"/>
    </location>
</feature>
<evidence type="ECO:0000313" key="3">
    <source>
        <dbReference type="EMBL" id="OTO08416.1"/>
    </source>
</evidence>